<reference evidence="3 4" key="1">
    <citation type="submission" date="2024-07" db="EMBL/GenBank/DDBJ databases">
        <title>Chromosome-level genome assembly of the water stick insect Ranatra chinensis (Heteroptera: Nepidae).</title>
        <authorList>
            <person name="Liu X."/>
        </authorList>
    </citation>
    <scope>NUCLEOTIDE SEQUENCE [LARGE SCALE GENOMIC DNA]</scope>
    <source>
        <strain evidence="3">Cailab_2021Rc</strain>
        <tissue evidence="3">Muscle</tissue>
    </source>
</reference>
<feature type="compositionally biased region" description="Polar residues" evidence="1">
    <location>
        <begin position="349"/>
        <end position="363"/>
    </location>
</feature>
<dbReference type="AlphaFoldDB" id="A0ABD0Y6V0"/>
<evidence type="ECO:0000313" key="3">
    <source>
        <dbReference type="EMBL" id="KAL1122972.1"/>
    </source>
</evidence>
<feature type="compositionally biased region" description="Basic residues" evidence="1">
    <location>
        <begin position="299"/>
        <end position="308"/>
    </location>
</feature>
<sequence>MVLTSNSKILVTVDEALQDILVVSYAFESQLFQGVLLDSTKRLLPCRIPTNVNAVSPLSSPKTETTEEDKLLYSIRQRFTYFQEKPVHHNHFHLPKNAKLTGNKYRNQKMTVRLRPRQVLCSKCKSICNENSENVNYSTRSKKPTDPPDKSPRQLLSENRRDNQPSIPGSSPSKLCNTLIPRLSRLQPNEITSAIKEILDNGQEKEDQDPLDNEEEREKQMVLRKKRSVGSMEDLWDETVFEEGSKKAKTTPVIKISFGSQGEGTVLKIPAKVQTFSESETEDKQKNVTAKAAKKALKKAKKEARRKVMAGTSSPASSLEYRKHRHKVKHKKKHKAERPASAPAPSVKQKLSISLKRLTSNTYEKAEQSGGDSSQSCEEVPDFPAAASPAPGKQTLLSCSTPDGTTVAVGDIVWGKIHGFPWWPAKVNTISPIVK</sequence>
<comment type="caution">
    <text evidence="3">The sequence shown here is derived from an EMBL/GenBank/DDBJ whole genome shotgun (WGS) entry which is preliminary data.</text>
</comment>
<feature type="compositionally biased region" description="Basic and acidic residues" evidence="1">
    <location>
        <begin position="143"/>
        <end position="163"/>
    </location>
</feature>
<protein>
    <recommendedName>
        <fullName evidence="2">PWWP domain-containing protein</fullName>
    </recommendedName>
</protein>
<dbReference type="Proteomes" id="UP001558652">
    <property type="component" value="Unassembled WGS sequence"/>
</dbReference>
<feature type="domain" description="PWWP" evidence="2">
    <location>
        <begin position="409"/>
        <end position="427"/>
    </location>
</feature>
<dbReference type="InterPro" id="IPR000313">
    <property type="entry name" value="PWWP_dom"/>
</dbReference>
<feature type="region of interest" description="Disordered" evidence="1">
    <location>
        <begin position="134"/>
        <end position="176"/>
    </location>
</feature>
<gene>
    <name evidence="3" type="ORF">AAG570_003296</name>
</gene>
<dbReference type="SUPFAM" id="SSF63748">
    <property type="entry name" value="Tudor/PWWP/MBT"/>
    <property type="match status" value="1"/>
</dbReference>
<accession>A0ABD0Y6V0</accession>
<evidence type="ECO:0000259" key="2">
    <source>
        <dbReference type="PROSITE" id="PS50812"/>
    </source>
</evidence>
<dbReference type="Gene3D" id="2.30.30.140">
    <property type="match status" value="1"/>
</dbReference>
<feature type="compositionally biased region" description="Polar residues" evidence="1">
    <location>
        <begin position="164"/>
        <end position="176"/>
    </location>
</feature>
<evidence type="ECO:0000313" key="4">
    <source>
        <dbReference type="Proteomes" id="UP001558652"/>
    </source>
</evidence>
<dbReference type="EMBL" id="JBFDAA010000013">
    <property type="protein sequence ID" value="KAL1122972.1"/>
    <property type="molecule type" value="Genomic_DNA"/>
</dbReference>
<evidence type="ECO:0000256" key="1">
    <source>
        <dbReference type="SAM" id="MobiDB-lite"/>
    </source>
</evidence>
<proteinExistence type="predicted"/>
<feature type="region of interest" description="Disordered" evidence="1">
    <location>
        <begin position="299"/>
        <end position="397"/>
    </location>
</feature>
<dbReference type="PROSITE" id="PS50812">
    <property type="entry name" value="PWWP"/>
    <property type="match status" value="1"/>
</dbReference>
<organism evidence="3 4">
    <name type="scientific">Ranatra chinensis</name>
    <dbReference type="NCBI Taxonomy" id="642074"/>
    <lineage>
        <taxon>Eukaryota</taxon>
        <taxon>Metazoa</taxon>
        <taxon>Ecdysozoa</taxon>
        <taxon>Arthropoda</taxon>
        <taxon>Hexapoda</taxon>
        <taxon>Insecta</taxon>
        <taxon>Pterygota</taxon>
        <taxon>Neoptera</taxon>
        <taxon>Paraneoptera</taxon>
        <taxon>Hemiptera</taxon>
        <taxon>Heteroptera</taxon>
        <taxon>Panheteroptera</taxon>
        <taxon>Nepomorpha</taxon>
        <taxon>Nepidae</taxon>
        <taxon>Ranatrinae</taxon>
        <taxon>Ranatra</taxon>
    </lineage>
</organism>
<feature type="compositionally biased region" description="Basic residues" evidence="1">
    <location>
        <begin position="322"/>
        <end position="336"/>
    </location>
</feature>
<keyword evidence="4" id="KW-1185">Reference proteome</keyword>
<name>A0ABD0Y6V0_9HEMI</name>